<feature type="transmembrane region" description="Helical" evidence="1">
    <location>
        <begin position="130"/>
        <end position="150"/>
    </location>
</feature>
<feature type="transmembrane region" description="Helical" evidence="1">
    <location>
        <begin position="263"/>
        <end position="287"/>
    </location>
</feature>
<protein>
    <submittedName>
        <fullName evidence="2">Uncharacterized protein</fullName>
    </submittedName>
</protein>
<dbReference type="EMBL" id="ML996696">
    <property type="protein sequence ID" value="KAF2400090.1"/>
    <property type="molecule type" value="Genomic_DNA"/>
</dbReference>
<feature type="transmembrane region" description="Helical" evidence="1">
    <location>
        <begin position="214"/>
        <end position="232"/>
    </location>
</feature>
<feature type="transmembrane region" description="Helical" evidence="1">
    <location>
        <begin position="90"/>
        <end position="109"/>
    </location>
</feature>
<dbReference type="InterPro" id="IPR018830">
    <property type="entry name" value="DUF2434"/>
</dbReference>
<organism evidence="2 3">
    <name type="scientific">Trichodelitschia bisporula</name>
    <dbReference type="NCBI Taxonomy" id="703511"/>
    <lineage>
        <taxon>Eukaryota</taxon>
        <taxon>Fungi</taxon>
        <taxon>Dikarya</taxon>
        <taxon>Ascomycota</taxon>
        <taxon>Pezizomycotina</taxon>
        <taxon>Dothideomycetes</taxon>
        <taxon>Dothideomycetes incertae sedis</taxon>
        <taxon>Phaeotrichales</taxon>
        <taxon>Phaeotrichaceae</taxon>
        <taxon>Trichodelitschia</taxon>
    </lineage>
</organism>
<feature type="transmembrane region" description="Helical" evidence="1">
    <location>
        <begin position="162"/>
        <end position="181"/>
    </location>
</feature>
<gene>
    <name evidence="2" type="ORF">EJ06DRAFT_46318</name>
</gene>
<dbReference type="Proteomes" id="UP000799640">
    <property type="component" value="Unassembled WGS sequence"/>
</dbReference>
<keyword evidence="1" id="KW-0812">Transmembrane</keyword>
<keyword evidence="1" id="KW-0472">Membrane</keyword>
<evidence type="ECO:0000313" key="3">
    <source>
        <dbReference type="Proteomes" id="UP000799640"/>
    </source>
</evidence>
<keyword evidence="1" id="KW-1133">Transmembrane helix</keyword>
<sequence length="443" mass="51382">MPLLDLRGLVPFPGGDAGNATDSIINGVHFNKTALNYWNYTLYSNNTISNNSKCYIIFDQYKPVFMSNGSWVNATTCYVPVFGIKQRGSLGVAFGALFGISIMFTLMNLKKHGQQFLQEDKRFRIVGRRWQWYWMLFAATCGIISCFTSVDVDRDYLPELPIILQSFFFMLTLNGLLGAVWEGTRHWGSWQERQIVDRDPYTLRQDDTRSKYEFYLPLVFYFFNWLNFFMVIPRSWTAIQKQRSPEQTAAIAEPAATDARFKVGAIFATIAWGIIVYSLQLSMHYYRPHQRGLWSSFDNFLKHCPTKLFLGIMVSGIRVAYALASAWVWDINLLNMEVAPGWPYGLGYAPVLLIFIIFNIFGFIDDNEDRIIIKQRRERGRTFDAELGIKYKPNWWSKMNGNYKHAMTPDERLRAMVEEVPPRQSREENRGVTDAVERSMLDI</sequence>
<feature type="transmembrane region" description="Helical" evidence="1">
    <location>
        <begin position="308"/>
        <end position="329"/>
    </location>
</feature>
<dbReference type="AlphaFoldDB" id="A0A6G1HVP3"/>
<keyword evidence="3" id="KW-1185">Reference proteome</keyword>
<evidence type="ECO:0000313" key="2">
    <source>
        <dbReference type="EMBL" id="KAF2400090.1"/>
    </source>
</evidence>
<evidence type="ECO:0000256" key="1">
    <source>
        <dbReference type="SAM" id="Phobius"/>
    </source>
</evidence>
<proteinExistence type="predicted"/>
<dbReference type="Pfam" id="PF10361">
    <property type="entry name" value="DUF2434"/>
    <property type="match status" value="1"/>
</dbReference>
<feature type="transmembrane region" description="Helical" evidence="1">
    <location>
        <begin position="341"/>
        <end position="364"/>
    </location>
</feature>
<reference evidence="2" key="1">
    <citation type="journal article" date="2020" name="Stud. Mycol.">
        <title>101 Dothideomycetes genomes: a test case for predicting lifestyles and emergence of pathogens.</title>
        <authorList>
            <person name="Haridas S."/>
            <person name="Albert R."/>
            <person name="Binder M."/>
            <person name="Bloem J."/>
            <person name="Labutti K."/>
            <person name="Salamov A."/>
            <person name="Andreopoulos B."/>
            <person name="Baker S."/>
            <person name="Barry K."/>
            <person name="Bills G."/>
            <person name="Bluhm B."/>
            <person name="Cannon C."/>
            <person name="Castanera R."/>
            <person name="Culley D."/>
            <person name="Daum C."/>
            <person name="Ezra D."/>
            <person name="Gonzalez J."/>
            <person name="Henrissat B."/>
            <person name="Kuo A."/>
            <person name="Liang C."/>
            <person name="Lipzen A."/>
            <person name="Lutzoni F."/>
            <person name="Magnuson J."/>
            <person name="Mondo S."/>
            <person name="Nolan M."/>
            <person name="Ohm R."/>
            <person name="Pangilinan J."/>
            <person name="Park H.-J."/>
            <person name="Ramirez L."/>
            <person name="Alfaro M."/>
            <person name="Sun H."/>
            <person name="Tritt A."/>
            <person name="Yoshinaga Y."/>
            <person name="Zwiers L.-H."/>
            <person name="Turgeon B."/>
            <person name="Goodwin S."/>
            <person name="Spatafora J."/>
            <person name="Crous P."/>
            <person name="Grigoriev I."/>
        </authorList>
    </citation>
    <scope>NUCLEOTIDE SEQUENCE</scope>
    <source>
        <strain evidence="2">CBS 262.69</strain>
    </source>
</reference>
<dbReference type="OrthoDB" id="5308502at2759"/>
<accession>A0A6G1HVP3</accession>
<name>A0A6G1HVP3_9PEZI</name>